<dbReference type="PANTHER" id="PTHR48094:SF11">
    <property type="entry name" value="GLUTATHIONE-INDEPENDENT GLYOXALASE HSP31-RELATED"/>
    <property type="match status" value="1"/>
</dbReference>
<protein>
    <recommendedName>
        <fullName evidence="7">Intracellular protease/amidase</fullName>
    </recommendedName>
</protein>
<evidence type="ECO:0000313" key="5">
    <source>
        <dbReference type="EMBL" id="GGK99706.1"/>
    </source>
</evidence>
<evidence type="ECO:0000256" key="2">
    <source>
        <dbReference type="ARBA" id="ARBA00023239"/>
    </source>
</evidence>
<evidence type="ECO:0000313" key="6">
    <source>
        <dbReference type="Proteomes" id="UP000656042"/>
    </source>
</evidence>
<keyword evidence="2" id="KW-0456">Lyase</keyword>
<keyword evidence="6" id="KW-1185">Reference proteome</keyword>
<dbReference type="Proteomes" id="UP000656042">
    <property type="component" value="Unassembled WGS sequence"/>
</dbReference>
<comment type="caution">
    <text evidence="5">The sequence shown here is derived from an EMBL/GenBank/DDBJ whole genome shotgun (WGS) entry which is preliminary data.</text>
</comment>
<feature type="region of interest" description="Disordered" evidence="4">
    <location>
        <begin position="38"/>
        <end position="71"/>
    </location>
</feature>
<evidence type="ECO:0000256" key="3">
    <source>
        <dbReference type="ARBA" id="ARBA00038493"/>
    </source>
</evidence>
<proteinExistence type="inferred from homology"/>
<dbReference type="SUPFAM" id="SSF52317">
    <property type="entry name" value="Class I glutamine amidotransferase-like"/>
    <property type="match status" value="1"/>
</dbReference>
<dbReference type="InterPro" id="IPR032633">
    <property type="entry name" value="ThiJ-like"/>
</dbReference>
<dbReference type="InterPro" id="IPR050325">
    <property type="entry name" value="Prot/Nucl_acid_deglycase"/>
</dbReference>
<keyword evidence="1" id="KW-0346">Stress response</keyword>
<organism evidence="5 6">
    <name type="scientific">Mangrovihabitans endophyticus</name>
    <dbReference type="NCBI Taxonomy" id="1751298"/>
    <lineage>
        <taxon>Bacteria</taxon>
        <taxon>Bacillati</taxon>
        <taxon>Actinomycetota</taxon>
        <taxon>Actinomycetes</taxon>
        <taxon>Micromonosporales</taxon>
        <taxon>Micromonosporaceae</taxon>
        <taxon>Mangrovihabitans</taxon>
    </lineage>
</organism>
<dbReference type="GO" id="GO:0019172">
    <property type="term" value="F:glyoxalase III activity"/>
    <property type="evidence" value="ECO:0007669"/>
    <property type="project" value="TreeGrafter"/>
</dbReference>
<evidence type="ECO:0008006" key="7">
    <source>
        <dbReference type="Google" id="ProtNLM"/>
    </source>
</evidence>
<dbReference type="InterPro" id="IPR029062">
    <property type="entry name" value="Class_I_gatase-like"/>
</dbReference>
<dbReference type="Gene3D" id="3.40.50.880">
    <property type="match status" value="1"/>
</dbReference>
<dbReference type="AlphaFoldDB" id="A0A8J3C2P8"/>
<name>A0A8J3C2P8_9ACTN</name>
<evidence type="ECO:0000256" key="1">
    <source>
        <dbReference type="ARBA" id="ARBA00023016"/>
    </source>
</evidence>
<dbReference type="EMBL" id="BMMX01000017">
    <property type="protein sequence ID" value="GGK99706.1"/>
    <property type="molecule type" value="Genomic_DNA"/>
</dbReference>
<accession>A0A8J3C2P8</accession>
<dbReference type="PANTHER" id="PTHR48094">
    <property type="entry name" value="PROTEIN/NUCLEIC ACID DEGLYCASE DJ-1-RELATED"/>
    <property type="match status" value="1"/>
</dbReference>
<gene>
    <name evidence="5" type="ORF">GCM10012284_37650</name>
</gene>
<reference evidence="5" key="1">
    <citation type="journal article" date="2014" name="Int. J. Syst. Evol. Microbiol.">
        <title>Complete genome sequence of Corynebacterium casei LMG S-19264T (=DSM 44701T), isolated from a smear-ripened cheese.</title>
        <authorList>
            <consortium name="US DOE Joint Genome Institute (JGI-PGF)"/>
            <person name="Walter F."/>
            <person name="Albersmeier A."/>
            <person name="Kalinowski J."/>
            <person name="Ruckert C."/>
        </authorList>
    </citation>
    <scope>NUCLEOTIDE SEQUENCE</scope>
    <source>
        <strain evidence="5">CGMCC 4.7299</strain>
    </source>
</reference>
<sequence length="285" mass="31685">MSKKVLCIVSEHGFWAQELLLPVDQLEAAGIEVRFATPTGAQPLPDPGSLDDTYVDPPLGRPVTSPQMGERARTTDWETYFKDRLNLTDMLPVRPYLSRDGYLGALEDYYEARAAAWRDIVPHYDGLLLVGGSGPIVDMVNNPRVHDLILGFHDADKIIAAECYAVTCLAFARELDERRSLLAGRHVTGHTMEYDYTSGWAVMANGAPLTFQSPPFALEYILRDAVGPDGQFHGNVGRKLSVVLDYPLLTSRSVGESQRCGEILVRALTDGLRRYGWQPRPEPVR</sequence>
<dbReference type="RefSeq" id="WP_189080551.1">
    <property type="nucleotide sequence ID" value="NZ_BMMX01000017.1"/>
</dbReference>
<evidence type="ECO:0000256" key="4">
    <source>
        <dbReference type="SAM" id="MobiDB-lite"/>
    </source>
</evidence>
<dbReference type="GO" id="GO:0005737">
    <property type="term" value="C:cytoplasm"/>
    <property type="evidence" value="ECO:0007669"/>
    <property type="project" value="TreeGrafter"/>
</dbReference>
<dbReference type="Pfam" id="PF17124">
    <property type="entry name" value="ThiJ_like"/>
    <property type="match status" value="1"/>
</dbReference>
<reference evidence="5" key="2">
    <citation type="submission" date="2020-09" db="EMBL/GenBank/DDBJ databases">
        <authorList>
            <person name="Sun Q."/>
            <person name="Zhou Y."/>
        </authorList>
    </citation>
    <scope>NUCLEOTIDE SEQUENCE</scope>
    <source>
        <strain evidence="5">CGMCC 4.7299</strain>
    </source>
</reference>
<comment type="similarity">
    <text evidence="3">Belongs to the peptidase C56 family. HSP31-like subfamily.</text>
</comment>
<dbReference type="GO" id="GO:0019243">
    <property type="term" value="P:methylglyoxal catabolic process to D-lactate via S-lactoyl-glutathione"/>
    <property type="evidence" value="ECO:0007669"/>
    <property type="project" value="TreeGrafter"/>
</dbReference>